<keyword evidence="3 15" id="KW-1003">Cell membrane</keyword>
<name>A0ABQ6BP25_9NEIS</name>
<comment type="subcellular location">
    <subcellularLocation>
        <location evidence="15">Cell membrane</location>
        <topology evidence="15">Single-pass membrane protein</topology>
    </subcellularLocation>
    <subcellularLocation>
        <location evidence="14">Endomembrane system</location>
        <topology evidence="14">Single-pass membrane protein</topology>
    </subcellularLocation>
</comment>
<dbReference type="InterPro" id="IPR002146">
    <property type="entry name" value="ATP_synth_b/b'su_bac/chlpt"/>
</dbReference>
<dbReference type="EMBL" id="BSOZ01000001">
    <property type="protein sequence ID" value="GLS03032.1"/>
    <property type="molecule type" value="Genomic_DNA"/>
</dbReference>
<evidence type="ECO:0000313" key="18">
    <source>
        <dbReference type="EMBL" id="GLS03032.1"/>
    </source>
</evidence>
<sequence length="156" mass="17057">MELNASLIGQAITFAILVWFTMKFVWPPLTRMMDERAARIADGLAAADRAKQDLANAERASADRLREAKQQAAELIAQAEKRAAQIVEEAKDQAKVEGERLVKGAQAEVDQQVQQAKEVLRQQVATLAVAGAEKILKQEIDAAKHADLLASIQAEL</sequence>
<dbReference type="InterPro" id="IPR050059">
    <property type="entry name" value="ATP_synthase_B_chain"/>
</dbReference>
<keyword evidence="19" id="KW-1185">Reference proteome</keyword>
<keyword evidence="17" id="KW-0175">Coiled coil</keyword>
<evidence type="ECO:0000256" key="8">
    <source>
        <dbReference type="ARBA" id="ARBA00023065"/>
    </source>
</evidence>
<dbReference type="NCBIfam" id="NF004411">
    <property type="entry name" value="PRK05759.1-2"/>
    <property type="match status" value="1"/>
</dbReference>
<dbReference type="InterPro" id="IPR028987">
    <property type="entry name" value="ATP_synth_B-like_membr_sf"/>
</dbReference>
<keyword evidence="8 15" id="KW-0406">Ion transport</keyword>
<comment type="subunit">
    <text evidence="15">F-type ATPases have 2 components, F(1) - the catalytic core - and F(0) - the membrane proton channel. F(1) has five subunits: alpha(3), beta(3), gamma(1), delta(1), epsilon(1). F(0) has three main subunits: a(1), b(2) and c(10-14). The alpha and beta chains form an alternating ring which encloses part of the gamma chain. F(1) is attached to F(0) by a central stalk formed by the gamma and epsilon chains, while a peripheral stalk is formed by the delta and b chains.</text>
</comment>
<comment type="caution">
    <text evidence="18">The sequence shown here is derived from an EMBL/GenBank/DDBJ whole genome shotgun (WGS) entry which is preliminary data.</text>
</comment>
<dbReference type="RefSeq" id="WP_018746235.1">
    <property type="nucleotide sequence ID" value="NZ_BAABUF010000003.1"/>
</dbReference>
<keyword evidence="6 15" id="KW-0375">Hydrogen ion transport</keyword>
<dbReference type="NCBIfam" id="TIGR01144">
    <property type="entry name" value="ATP_synt_b"/>
    <property type="match status" value="1"/>
</dbReference>
<evidence type="ECO:0000256" key="1">
    <source>
        <dbReference type="ARBA" id="ARBA00005513"/>
    </source>
</evidence>
<dbReference type="PANTHER" id="PTHR33445">
    <property type="entry name" value="ATP SYNTHASE SUBUNIT B', CHLOROPLASTIC"/>
    <property type="match status" value="1"/>
</dbReference>
<dbReference type="Proteomes" id="UP001156836">
    <property type="component" value="Unassembled WGS sequence"/>
</dbReference>
<organism evidence="18 19">
    <name type="scientific">Chitiniphilus shinanonensis</name>
    <dbReference type="NCBI Taxonomy" id="553088"/>
    <lineage>
        <taxon>Bacteria</taxon>
        <taxon>Pseudomonadati</taxon>
        <taxon>Pseudomonadota</taxon>
        <taxon>Betaproteobacteria</taxon>
        <taxon>Neisseriales</taxon>
        <taxon>Chitinibacteraceae</taxon>
        <taxon>Chitiniphilus</taxon>
    </lineage>
</organism>
<evidence type="ECO:0000256" key="3">
    <source>
        <dbReference type="ARBA" id="ARBA00022475"/>
    </source>
</evidence>
<evidence type="ECO:0000256" key="14">
    <source>
        <dbReference type="ARBA" id="ARBA00037847"/>
    </source>
</evidence>
<dbReference type="SUPFAM" id="SSF81573">
    <property type="entry name" value="F1F0 ATP synthase subunit B, membrane domain"/>
    <property type="match status" value="1"/>
</dbReference>
<gene>
    <name evidence="15 18" type="primary">atpF</name>
    <name evidence="18" type="ORF">GCM10007860_01750</name>
</gene>
<evidence type="ECO:0000256" key="9">
    <source>
        <dbReference type="ARBA" id="ARBA00023136"/>
    </source>
</evidence>
<evidence type="ECO:0000256" key="10">
    <source>
        <dbReference type="ARBA" id="ARBA00023310"/>
    </source>
</evidence>
<evidence type="ECO:0000256" key="12">
    <source>
        <dbReference type="ARBA" id="ARBA00025614"/>
    </source>
</evidence>
<dbReference type="PANTHER" id="PTHR33445:SF1">
    <property type="entry name" value="ATP SYNTHASE SUBUNIT B"/>
    <property type="match status" value="1"/>
</dbReference>
<evidence type="ECO:0000256" key="13">
    <source>
        <dbReference type="ARBA" id="ARBA00026054"/>
    </source>
</evidence>
<keyword evidence="9 15" id="KW-0472">Membrane</keyword>
<protein>
    <recommendedName>
        <fullName evidence="15">ATP synthase subunit b</fullName>
    </recommendedName>
    <alternativeName>
        <fullName evidence="15">ATP synthase F(0) sector subunit b</fullName>
    </alternativeName>
    <alternativeName>
        <fullName evidence="15">ATPase subunit I</fullName>
    </alternativeName>
    <alternativeName>
        <fullName evidence="15">F-type ATPase subunit b</fullName>
        <shortName evidence="15">F-ATPase subunit b</shortName>
    </alternativeName>
</protein>
<keyword evidence="7 15" id="KW-1133">Transmembrane helix</keyword>
<evidence type="ECO:0000256" key="15">
    <source>
        <dbReference type="HAMAP-Rule" id="MF_01398"/>
    </source>
</evidence>
<evidence type="ECO:0000256" key="6">
    <source>
        <dbReference type="ARBA" id="ARBA00022781"/>
    </source>
</evidence>
<evidence type="ECO:0000256" key="4">
    <source>
        <dbReference type="ARBA" id="ARBA00022547"/>
    </source>
</evidence>
<evidence type="ECO:0000256" key="7">
    <source>
        <dbReference type="ARBA" id="ARBA00022989"/>
    </source>
</evidence>
<evidence type="ECO:0000256" key="2">
    <source>
        <dbReference type="ARBA" id="ARBA00022448"/>
    </source>
</evidence>
<comment type="subunit">
    <text evidence="13">F-type ATPases have 2 components, F(1) - the catalytic core - and F(0) - the membrane proton channel. F(1) has five subunits: alpha(3), beta(3), gamma(1), delta(1), epsilon(1). F(0) has four main subunits: a(1), b(2) and c(10-14). The alpha and beta chains form an alternating ring which encloses part of the gamma chain. F(1) is attached to F(0) by a central stalk formed by the gamma and epsilon chains, while a peripheral stalk is formed by the delta and b chains.</text>
</comment>
<feature type="coiled-coil region" evidence="17">
    <location>
        <begin position="40"/>
        <end position="122"/>
    </location>
</feature>
<comment type="function">
    <text evidence="12">Component of the F(0) channel, it forms part of the peripheral stalk, linking F(1) to F(0). The b'-subunit is a diverged and duplicated form of b found in plants and photosynthetic bacteria.</text>
</comment>
<evidence type="ECO:0000256" key="11">
    <source>
        <dbReference type="ARBA" id="ARBA00025198"/>
    </source>
</evidence>
<reference evidence="19" key="1">
    <citation type="journal article" date="2019" name="Int. J. Syst. Evol. Microbiol.">
        <title>The Global Catalogue of Microorganisms (GCM) 10K type strain sequencing project: providing services to taxonomists for standard genome sequencing and annotation.</title>
        <authorList>
            <consortium name="The Broad Institute Genomics Platform"/>
            <consortium name="The Broad Institute Genome Sequencing Center for Infectious Disease"/>
            <person name="Wu L."/>
            <person name="Ma J."/>
        </authorList>
    </citation>
    <scope>NUCLEOTIDE SEQUENCE [LARGE SCALE GENOMIC DNA]</scope>
    <source>
        <strain evidence="19">NBRC 104970</strain>
    </source>
</reference>
<comment type="similarity">
    <text evidence="1 15 16">Belongs to the ATPase B chain family.</text>
</comment>
<dbReference type="Pfam" id="PF00430">
    <property type="entry name" value="ATP-synt_B"/>
    <property type="match status" value="1"/>
</dbReference>
<keyword evidence="4 15" id="KW-0138">CF(0)</keyword>
<dbReference type="HAMAP" id="MF_01398">
    <property type="entry name" value="ATP_synth_b_bprime"/>
    <property type="match status" value="1"/>
</dbReference>
<accession>A0ABQ6BP25</accession>
<proteinExistence type="inferred from homology"/>
<comment type="function">
    <text evidence="11 15">F(1)F(0) ATP synthase produces ATP from ADP in the presence of a proton or sodium gradient. F-type ATPases consist of two structural domains, F(1) containing the extramembraneous catalytic core and F(0) containing the membrane proton channel, linked together by a central stalk and a peripheral stalk. During catalysis, ATP synthesis in the catalytic domain of F(1) is coupled via a rotary mechanism of the central stalk subunits to proton translocation.</text>
</comment>
<dbReference type="InterPro" id="IPR005864">
    <property type="entry name" value="ATP_synth_F0_bsu_bac"/>
</dbReference>
<keyword evidence="10 15" id="KW-0066">ATP synthesis</keyword>
<dbReference type="CDD" id="cd06503">
    <property type="entry name" value="ATP-synt_Fo_b"/>
    <property type="match status" value="1"/>
</dbReference>
<evidence type="ECO:0000256" key="16">
    <source>
        <dbReference type="RuleBase" id="RU003848"/>
    </source>
</evidence>
<keyword evidence="5 15" id="KW-0812">Transmembrane</keyword>
<feature type="transmembrane region" description="Helical" evidence="15">
    <location>
        <begin position="6"/>
        <end position="26"/>
    </location>
</feature>
<keyword evidence="2 15" id="KW-0813">Transport</keyword>
<evidence type="ECO:0000313" key="19">
    <source>
        <dbReference type="Proteomes" id="UP001156836"/>
    </source>
</evidence>
<evidence type="ECO:0000256" key="17">
    <source>
        <dbReference type="SAM" id="Coils"/>
    </source>
</evidence>
<dbReference type="Gene3D" id="1.20.5.620">
    <property type="entry name" value="F1F0 ATP synthase subunit B, membrane domain"/>
    <property type="match status" value="1"/>
</dbReference>
<evidence type="ECO:0000256" key="5">
    <source>
        <dbReference type="ARBA" id="ARBA00022692"/>
    </source>
</evidence>